<dbReference type="Pfam" id="PF18427">
    <property type="entry name" value="DDR_swiveling"/>
    <property type="match status" value="1"/>
</dbReference>
<dbReference type="InterPro" id="IPR040916">
    <property type="entry name" value="DDR_swiveling"/>
</dbReference>
<name>A0A8J7W330_9FIRM</name>
<protein>
    <submittedName>
        <fullName evidence="3">Diol dehydratase reactivase subunit alpha</fullName>
    </submittedName>
</protein>
<dbReference type="InterPro" id="IPR012340">
    <property type="entry name" value="NA-bd_OB-fold"/>
</dbReference>
<dbReference type="RefSeq" id="WP_227019762.1">
    <property type="nucleotide sequence ID" value="NZ_JAGSND010000014.1"/>
</dbReference>
<dbReference type="Gene3D" id="2.40.50.140">
    <property type="entry name" value="Nucleic acid-binding proteins"/>
    <property type="match status" value="1"/>
</dbReference>
<dbReference type="Proteomes" id="UP000675664">
    <property type="component" value="Unassembled WGS sequence"/>
</dbReference>
<dbReference type="InterPro" id="IPR030994">
    <property type="entry name" value="DDR_dom"/>
</dbReference>
<keyword evidence="4" id="KW-1185">Reference proteome</keyword>
<comment type="caution">
    <text evidence="3">The sequence shown here is derived from an EMBL/GenBank/DDBJ whole genome shotgun (WGS) entry which is preliminary data.</text>
</comment>
<evidence type="ECO:0000259" key="1">
    <source>
        <dbReference type="Pfam" id="PF08841"/>
    </source>
</evidence>
<feature type="domain" description="DD-reactivating factor swiveling" evidence="2">
    <location>
        <begin position="92"/>
        <end position="253"/>
    </location>
</feature>
<dbReference type="SUPFAM" id="SSF82317">
    <property type="entry name" value="Swiveling domain of dehydratase reactivase alpha subunit"/>
    <property type="match status" value="1"/>
</dbReference>
<reference evidence="3" key="1">
    <citation type="submission" date="2021-04" db="EMBL/GenBank/DDBJ databases">
        <title>Sinoanaerobacter chloroacetimidivorans sp. nov., an obligate anaerobic bacterium isolated from anaerobic sludge.</title>
        <authorList>
            <person name="Bao Y."/>
        </authorList>
    </citation>
    <scope>NUCLEOTIDE SEQUENCE</scope>
    <source>
        <strain evidence="3">BAD-6</strain>
    </source>
</reference>
<organism evidence="3 4">
    <name type="scientific">Sinanaerobacter chloroacetimidivorans</name>
    <dbReference type="NCBI Taxonomy" id="2818044"/>
    <lineage>
        <taxon>Bacteria</taxon>
        <taxon>Bacillati</taxon>
        <taxon>Bacillota</taxon>
        <taxon>Clostridia</taxon>
        <taxon>Peptostreptococcales</taxon>
        <taxon>Anaerovoracaceae</taxon>
        <taxon>Sinanaerobacter</taxon>
    </lineage>
</organism>
<dbReference type="EMBL" id="JAGSND010000014">
    <property type="protein sequence ID" value="MBR0599584.1"/>
    <property type="molecule type" value="Genomic_DNA"/>
</dbReference>
<evidence type="ECO:0000259" key="2">
    <source>
        <dbReference type="Pfam" id="PF18427"/>
    </source>
</evidence>
<dbReference type="NCBIfam" id="TIGR04491">
    <property type="entry name" value="reactive_PduG"/>
    <property type="match status" value="1"/>
</dbReference>
<dbReference type="Gene3D" id="3.50.30.70">
    <property type="entry name" value="Swiveling domain of dehydratase reactivase alpha subunit"/>
    <property type="match status" value="1"/>
</dbReference>
<dbReference type="AlphaFoldDB" id="A0A8J7W330"/>
<dbReference type="InterPro" id="IPR009191">
    <property type="entry name" value="DDRA"/>
</dbReference>
<evidence type="ECO:0000313" key="4">
    <source>
        <dbReference type="Proteomes" id="UP000675664"/>
    </source>
</evidence>
<dbReference type="Gene3D" id="3.90.470.30">
    <property type="match status" value="1"/>
</dbReference>
<dbReference type="InterPro" id="IPR028975">
    <property type="entry name" value="DDRA_swiveling_dom_sf"/>
</dbReference>
<evidence type="ECO:0000313" key="3">
    <source>
        <dbReference type="EMBL" id="MBR0599584.1"/>
    </source>
</evidence>
<proteinExistence type="predicted"/>
<dbReference type="SUPFAM" id="SSF53067">
    <property type="entry name" value="Actin-like ATPase domain"/>
    <property type="match status" value="2"/>
</dbReference>
<accession>A0A8J7W330</accession>
<dbReference type="Pfam" id="PF08841">
    <property type="entry name" value="DDR"/>
    <property type="match status" value="1"/>
</dbReference>
<feature type="domain" description="Diol dehydratase reactivase ATPase-like" evidence="1">
    <location>
        <begin position="275"/>
        <end position="601"/>
    </location>
</feature>
<reference evidence="3" key="2">
    <citation type="submission" date="2021-04" db="EMBL/GenBank/DDBJ databases">
        <authorList>
            <person name="Liu J."/>
        </authorList>
    </citation>
    <scope>NUCLEOTIDE SEQUENCE</scope>
    <source>
        <strain evidence="3">BAD-6</strain>
    </source>
</reference>
<gene>
    <name evidence="3" type="ORF">KCX82_16995</name>
</gene>
<dbReference type="Gene3D" id="3.30.420.40">
    <property type="match status" value="2"/>
</dbReference>
<dbReference type="InterPro" id="IPR043129">
    <property type="entry name" value="ATPase_NBD"/>
</dbReference>
<sequence>MKYVAGVDIGNATTETALGKIENGVLTACVSGISGTTGIKGTKENIQGIIHSLKDATGKLSVELSALDLIRINEATPVIGDFAMETITETIITESTLIGHNPDTPGGIGLGIGKTILITELDHADKTEKYIVVVPEEIDFLDAARIINDKWNEGYEIEGAILKKDDGVLVSNRLNRVIPILDEVEVIGRVPLGMLCAVEVAAPGSCIDLLSNPYGIATVFQLNPKETKQIVPIAKALIGNRSAVVIKTPAGEIKERRIPAGEITVHGGQRSYMASVDRGAREIMSVVEKVNEILDITGTQGTNVGGMLEKVRAEMAALTEQDYKDVFIKDLMAVDTIVPKEVQGNLANEFAMEKAVGIAAMVKTHRLHMERLAEALSEELRIPIEIGGVEGSMAVLGALTTPGTEKPLLVLDIGAGSTDACFIDEKGNTKPIHLAGAGNMVTMLISAELGLDDFKLAEDIKKYPLARVESLYHIRHEDGSVQFFEEPIDSKLYARTIIVKPEGWKAVKTKKPLEKIKQVRREAKEKVLIQNILRALRKVSITGNINEFEHVVLVGGSSLDFELGNMVTEVLSYYGIISGKANVRSTEGPRNAVATGLLLSYLRDLEEHEVRERRI</sequence>